<dbReference type="OrthoDB" id="5337803at2"/>
<protein>
    <submittedName>
        <fullName evidence="8">Methyl-accepting chemotaxis protein</fullName>
    </submittedName>
</protein>
<evidence type="ECO:0000313" key="9">
    <source>
        <dbReference type="Proteomes" id="UP000006176"/>
    </source>
</evidence>
<evidence type="ECO:0000313" key="8">
    <source>
        <dbReference type="EMBL" id="AFL69235.1"/>
    </source>
</evidence>
<gene>
    <name evidence="8" type="ordered locus">Sulba_1956</name>
</gene>
<feature type="domain" description="HAMP" evidence="7">
    <location>
        <begin position="223"/>
        <end position="255"/>
    </location>
</feature>
<sequence>MLQTLRAKLIALFVIILLSTCSLSYLLISNTASAEIAVKKVQIIEKITRDTAELLMHSRGYQITFVPMFMEKSIEAERTLARHLLELQPLLSSERDIALFNEIKIGVDAFAESTLPRFDLLTKYKKATDTPEFLATSDGKKFTELTNKGRDAFIIIAKKGDELSKAIEMEEKASLAKARIIGIILALMALIITNLAFWYVASHIKKSLQIATNECQYIGATKDLTHTIKTHGEDEIASMMQTVNALLAQLRQAIDDAKRTAMENAAVAEELSSTSLEIGRRTEESDKEVDRAVHTTKNVATILHASEENAEKAGTVMQNVSAELNEASQEVLAVSADLQTMVANQTDLSARLEQLDQEVAQVQQVLSVISDIAEQTNLLALNAAIEAARAGEHGRGFAVVADEVRKLAERTQKSLVESNSTVAVITQSVNTSSDLMKKNAQEIQALGVRAEKTQQLMLKTVNNMNETAIIAQGAAKEAKNGSKEASSMLGRVDAIHKLTSTNARSVEEIASAAEHLSKLSSNLSDALSTFKTS</sequence>
<dbReference type="eggNOG" id="COG0840">
    <property type="taxonomic scope" value="Bacteria"/>
</dbReference>
<dbReference type="EMBL" id="CP003333">
    <property type="protein sequence ID" value="AFL69235.1"/>
    <property type="molecule type" value="Genomic_DNA"/>
</dbReference>
<organism evidence="8 9">
    <name type="scientific">Sulfurospirillum barnesii (strain ATCC 700032 / DSM 10660 / SES-3)</name>
    <dbReference type="NCBI Taxonomy" id="760154"/>
    <lineage>
        <taxon>Bacteria</taxon>
        <taxon>Pseudomonadati</taxon>
        <taxon>Campylobacterota</taxon>
        <taxon>Epsilonproteobacteria</taxon>
        <taxon>Campylobacterales</taxon>
        <taxon>Sulfurospirillaceae</taxon>
        <taxon>Sulfurospirillum</taxon>
    </lineage>
</organism>
<evidence type="ECO:0000256" key="5">
    <source>
        <dbReference type="SAM" id="Phobius"/>
    </source>
</evidence>
<dbReference type="Proteomes" id="UP000006176">
    <property type="component" value="Chromosome"/>
</dbReference>
<name>I3XZ61_SULBS</name>
<keyword evidence="5" id="KW-0812">Transmembrane</keyword>
<dbReference type="GO" id="GO:0007165">
    <property type="term" value="P:signal transduction"/>
    <property type="evidence" value="ECO:0007669"/>
    <property type="project" value="UniProtKB-KW"/>
</dbReference>
<dbReference type="PROSITE" id="PS50111">
    <property type="entry name" value="CHEMOTAXIS_TRANSDUC_2"/>
    <property type="match status" value="1"/>
</dbReference>
<feature type="coiled-coil region" evidence="4">
    <location>
        <begin position="310"/>
        <end position="365"/>
    </location>
</feature>
<accession>I3XZ61</accession>
<evidence type="ECO:0000256" key="3">
    <source>
        <dbReference type="PROSITE-ProRule" id="PRU00284"/>
    </source>
</evidence>
<feature type="domain" description="Methyl-accepting transducer" evidence="6">
    <location>
        <begin position="260"/>
        <end position="517"/>
    </location>
</feature>
<dbReference type="AlphaFoldDB" id="I3XZ61"/>
<comment type="similarity">
    <text evidence="2">Belongs to the methyl-accepting chemotaxis (MCP) protein family.</text>
</comment>
<evidence type="ECO:0000259" key="6">
    <source>
        <dbReference type="PROSITE" id="PS50111"/>
    </source>
</evidence>
<reference evidence="8 9" key="1">
    <citation type="submission" date="2012-06" db="EMBL/GenBank/DDBJ databases">
        <title>Complete sequence of Sulfurospirillum barnesii SES-3.</title>
        <authorList>
            <consortium name="US DOE Joint Genome Institute"/>
            <person name="Lucas S."/>
            <person name="Han J."/>
            <person name="Lapidus A."/>
            <person name="Cheng J.-F."/>
            <person name="Goodwin L."/>
            <person name="Pitluck S."/>
            <person name="Peters L."/>
            <person name="Ovchinnikova G."/>
            <person name="Lu M."/>
            <person name="Detter J.C."/>
            <person name="Han C."/>
            <person name="Tapia R."/>
            <person name="Land M."/>
            <person name="Hauser L."/>
            <person name="Kyrpides N."/>
            <person name="Ivanova N."/>
            <person name="Pagani I."/>
            <person name="Stolz J."/>
            <person name="Arkin A."/>
            <person name="Dehal P."/>
            <person name="Oremland R."/>
            <person name="Saltikov C."/>
            <person name="Basu P."/>
            <person name="Hollibaugh J."/>
            <person name="Newman D."/>
            <person name="Stolyar S."/>
            <person name="Hazen T."/>
            <person name="Woyke T."/>
        </authorList>
    </citation>
    <scope>NUCLEOTIDE SEQUENCE [LARGE SCALE GENOMIC DNA]</scope>
    <source>
        <strain evidence="9">ATCC 700032 / DSM 10660 / SES-3</strain>
    </source>
</reference>
<dbReference type="PATRIC" id="fig|760154.4.peg.1953"/>
<keyword evidence="4" id="KW-0175">Coiled coil</keyword>
<evidence type="ECO:0000256" key="1">
    <source>
        <dbReference type="ARBA" id="ARBA00023224"/>
    </source>
</evidence>
<dbReference type="PANTHER" id="PTHR32089">
    <property type="entry name" value="METHYL-ACCEPTING CHEMOTAXIS PROTEIN MCPB"/>
    <property type="match status" value="1"/>
</dbReference>
<dbReference type="Gene3D" id="1.10.287.950">
    <property type="entry name" value="Methyl-accepting chemotaxis protein"/>
    <property type="match status" value="1"/>
</dbReference>
<evidence type="ECO:0000256" key="4">
    <source>
        <dbReference type="SAM" id="Coils"/>
    </source>
</evidence>
<dbReference type="Pfam" id="PF00015">
    <property type="entry name" value="MCPsignal"/>
    <property type="match status" value="1"/>
</dbReference>
<dbReference type="HOGENOM" id="CLU_000445_107_27_7"/>
<proteinExistence type="inferred from homology"/>
<keyword evidence="5" id="KW-0472">Membrane</keyword>
<dbReference type="SUPFAM" id="SSF58104">
    <property type="entry name" value="Methyl-accepting chemotaxis protein (MCP) signaling domain"/>
    <property type="match status" value="1"/>
</dbReference>
<dbReference type="PANTHER" id="PTHR32089:SF114">
    <property type="entry name" value="METHYL-ACCEPTING CHEMOTAXIS PROTEIN MCPB"/>
    <property type="match status" value="1"/>
</dbReference>
<evidence type="ECO:0000256" key="2">
    <source>
        <dbReference type="ARBA" id="ARBA00029447"/>
    </source>
</evidence>
<dbReference type="RefSeq" id="WP_014770110.1">
    <property type="nucleotide sequence ID" value="NC_018002.1"/>
</dbReference>
<evidence type="ECO:0000259" key="7">
    <source>
        <dbReference type="PROSITE" id="PS50885"/>
    </source>
</evidence>
<dbReference type="InterPro" id="IPR004089">
    <property type="entry name" value="MCPsignal_dom"/>
</dbReference>
<dbReference type="KEGG" id="sba:Sulba_1956"/>
<dbReference type="SMART" id="SM00283">
    <property type="entry name" value="MA"/>
    <property type="match status" value="1"/>
</dbReference>
<keyword evidence="1 3" id="KW-0807">Transducer</keyword>
<keyword evidence="9" id="KW-1185">Reference proteome</keyword>
<feature type="transmembrane region" description="Helical" evidence="5">
    <location>
        <begin position="180"/>
        <end position="201"/>
    </location>
</feature>
<dbReference type="InterPro" id="IPR003660">
    <property type="entry name" value="HAMP_dom"/>
</dbReference>
<dbReference type="STRING" id="760154.Sulba_1956"/>
<dbReference type="PROSITE" id="PS50885">
    <property type="entry name" value="HAMP"/>
    <property type="match status" value="1"/>
</dbReference>
<keyword evidence="5" id="KW-1133">Transmembrane helix</keyword>
<dbReference type="GO" id="GO:0016020">
    <property type="term" value="C:membrane"/>
    <property type="evidence" value="ECO:0007669"/>
    <property type="project" value="InterPro"/>
</dbReference>